<evidence type="ECO:0000256" key="1">
    <source>
        <dbReference type="SAM" id="MobiDB-lite"/>
    </source>
</evidence>
<dbReference type="Proteomes" id="UP001054857">
    <property type="component" value="Unassembled WGS sequence"/>
</dbReference>
<evidence type="ECO:0000313" key="4">
    <source>
        <dbReference type="Proteomes" id="UP001054857"/>
    </source>
</evidence>
<feature type="region of interest" description="Disordered" evidence="1">
    <location>
        <begin position="110"/>
        <end position="162"/>
    </location>
</feature>
<evidence type="ECO:0000313" key="3">
    <source>
        <dbReference type="EMBL" id="GFR51013.1"/>
    </source>
</evidence>
<protein>
    <recommendedName>
        <fullName evidence="2">J domain-containing protein</fullName>
    </recommendedName>
</protein>
<name>A0AAD3E032_9CHLO</name>
<feature type="compositionally biased region" description="Basic and acidic residues" evidence="1">
    <location>
        <begin position="553"/>
        <end position="569"/>
    </location>
</feature>
<dbReference type="CDD" id="cd06257">
    <property type="entry name" value="DnaJ"/>
    <property type="match status" value="1"/>
</dbReference>
<gene>
    <name evidence="3" type="ORF">Agub_g13340</name>
</gene>
<dbReference type="PANTHER" id="PTHR44200:SF1">
    <property type="entry name" value="DNAJ HOMOLOG SUBFAMILY C MEMBER 7"/>
    <property type="match status" value="1"/>
</dbReference>
<organism evidence="3 4">
    <name type="scientific">Astrephomene gubernaculifera</name>
    <dbReference type="NCBI Taxonomy" id="47775"/>
    <lineage>
        <taxon>Eukaryota</taxon>
        <taxon>Viridiplantae</taxon>
        <taxon>Chlorophyta</taxon>
        <taxon>core chlorophytes</taxon>
        <taxon>Chlorophyceae</taxon>
        <taxon>CS clade</taxon>
        <taxon>Chlamydomonadales</taxon>
        <taxon>Astrephomenaceae</taxon>
        <taxon>Astrephomene</taxon>
    </lineage>
</organism>
<dbReference type="PROSITE" id="PS50076">
    <property type="entry name" value="DNAJ_2"/>
    <property type="match status" value="1"/>
</dbReference>
<dbReference type="PANTHER" id="PTHR44200">
    <property type="entry name" value="DNAJ HOMOLOG SUBFAMILY C MEMBER 7"/>
    <property type="match status" value="1"/>
</dbReference>
<feature type="region of interest" description="Disordered" evidence="1">
    <location>
        <begin position="543"/>
        <end position="602"/>
    </location>
</feature>
<dbReference type="AlphaFoldDB" id="A0AAD3E032"/>
<dbReference type="Gene3D" id="1.10.287.110">
    <property type="entry name" value="DnaJ domain"/>
    <property type="match status" value="1"/>
</dbReference>
<dbReference type="SUPFAM" id="SSF46565">
    <property type="entry name" value="Chaperone J-domain"/>
    <property type="match status" value="1"/>
</dbReference>
<dbReference type="Pfam" id="PF00226">
    <property type="entry name" value="DnaJ"/>
    <property type="match status" value="1"/>
</dbReference>
<keyword evidence="4" id="KW-1185">Reference proteome</keyword>
<dbReference type="InterPro" id="IPR036869">
    <property type="entry name" value="J_dom_sf"/>
</dbReference>
<dbReference type="EMBL" id="BMAR01000043">
    <property type="protein sequence ID" value="GFR51013.1"/>
    <property type="molecule type" value="Genomic_DNA"/>
</dbReference>
<reference evidence="3 4" key="1">
    <citation type="journal article" date="2021" name="Sci. Rep.">
        <title>Genome sequencing of the multicellular alga Astrephomene provides insights into convergent evolution of germ-soma differentiation.</title>
        <authorList>
            <person name="Yamashita S."/>
            <person name="Yamamoto K."/>
            <person name="Matsuzaki R."/>
            <person name="Suzuki S."/>
            <person name="Yamaguchi H."/>
            <person name="Hirooka S."/>
            <person name="Minakuchi Y."/>
            <person name="Miyagishima S."/>
            <person name="Kawachi M."/>
            <person name="Toyoda A."/>
            <person name="Nozaki H."/>
        </authorList>
    </citation>
    <scope>NUCLEOTIDE SEQUENCE [LARGE SCALE GENOMIC DNA]</scope>
    <source>
        <strain evidence="3 4">NIES-4017</strain>
    </source>
</reference>
<dbReference type="InterPro" id="IPR018253">
    <property type="entry name" value="DnaJ_domain_CS"/>
</dbReference>
<proteinExistence type="predicted"/>
<sequence length="688" mass="73380">MLGVVIKCIRSSSSLQSAAPLVCIARAALGFAGSRKLGTKGYQSAADATPPTVSLQALLDRGVSVSVLPFEISAAEAVRRFEEYQRESCMYLHAPSLLNAASTHDNIVPGEAHANRADPGQQNPSGKAGGTASSNNNSNSDANSGGSSSSSSSSGPSGRPDNGSSVVASYLPFWCFDATFSSEARAKLGFKDESTREVVWKDMSDPLPLSTRALASHQQLPALQVYAAYSHLRDVGAGATGAGLPARARPLSAAEAAAGAVGGVELAGAAMRQGLAWQLAVRGLTQQQLGEAEVAVRGATRATDLKDVHVSLRFHSRSCRLVFLPAYIATYTCGHRYKRGTSGVIVPQWFTAAIGGTREGRVVAPQHVSPAKASLGGGGLVGGLGLLAGGGLPLPLGLGLESLLPQLGAVEALTMAALAASGAGMWASSRTASLRAHHAAEQARADYEFYKKYDIHETYGSAAAAAAAAAGADPNNPSAGGGPASGAAGGAGSVVEEYMLWLWSDADWRRWEHDEPWNWDEEERRKWAEELWRKHALRRLQRQRHSQRMAAEAARRAAEEQAEARRERMYGSSSRSSAHRPRDHGVGGGEEEEELFAGGGRQQRRRRRSDFLGYYRALGLQDAEAVSTDDIKQAFKTQALLLHPDKHVSADEESRRTTLVKFQKLQIAYDTLKDAEKRRLYDRGQFVP</sequence>
<dbReference type="PROSITE" id="PS00636">
    <property type="entry name" value="DNAJ_1"/>
    <property type="match status" value="1"/>
</dbReference>
<evidence type="ECO:0000259" key="2">
    <source>
        <dbReference type="PROSITE" id="PS50076"/>
    </source>
</evidence>
<dbReference type="InterPro" id="IPR052758">
    <property type="entry name" value="SRC_co-chaperone"/>
</dbReference>
<feature type="domain" description="J" evidence="2">
    <location>
        <begin position="613"/>
        <end position="685"/>
    </location>
</feature>
<dbReference type="InterPro" id="IPR001623">
    <property type="entry name" value="DnaJ_domain"/>
</dbReference>
<dbReference type="SMART" id="SM00271">
    <property type="entry name" value="DnaJ"/>
    <property type="match status" value="1"/>
</dbReference>
<feature type="compositionally biased region" description="Low complexity" evidence="1">
    <location>
        <begin position="130"/>
        <end position="162"/>
    </location>
</feature>
<comment type="caution">
    <text evidence="3">The sequence shown here is derived from an EMBL/GenBank/DDBJ whole genome shotgun (WGS) entry which is preliminary data.</text>
</comment>
<accession>A0AAD3E032</accession>